<dbReference type="InterPro" id="IPR002464">
    <property type="entry name" value="DNA/RNA_helicase_DEAH_CS"/>
</dbReference>
<dbReference type="AlphaFoldDB" id="A0A1X7APX5"/>
<evidence type="ECO:0000256" key="1">
    <source>
        <dbReference type="ARBA" id="ARBA00005446"/>
    </source>
</evidence>
<keyword evidence="7" id="KW-0238">DNA-binding</keyword>
<dbReference type="GO" id="GO:0006281">
    <property type="term" value="P:DNA repair"/>
    <property type="evidence" value="ECO:0007669"/>
    <property type="project" value="TreeGrafter"/>
</dbReference>
<comment type="catalytic activity">
    <reaction evidence="9">
        <text>Couples ATP hydrolysis with the unwinding of duplex DNA by translocating in the 3'-5' direction.</text>
        <dbReference type="EC" id="5.6.2.4"/>
    </reaction>
</comment>
<keyword evidence="4 15" id="KW-0378">Hydrolase</keyword>
<evidence type="ECO:0000256" key="6">
    <source>
        <dbReference type="ARBA" id="ARBA00022840"/>
    </source>
</evidence>
<comment type="similarity">
    <text evidence="1">Belongs to the helicase family. RecQ subfamily.</text>
</comment>
<dbReference type="InterPro" id="IPR011545">
    <property type="entry name" value="DEAD/DEAH_box_helicase_dom"/>
</dbReference>
<evidence type="ECO:0000256" key="11">
    <source>
        <dbReference type="ARBA" id="ARBA00044535"/>
    </source>
</evidence>
<dbReference type="GO" id="GO:0003677">
    <property type="term" value="F:DNA binding"/>
    <property type="evidence" value="ECO:0007669"/>
    <property type="project" value="UniProtKB-KW"/>
</dbReference>
<dbReference type="Proteomes" id="UP000196573">
    <property type="component" value="Unassembled WGS sequence"/>
</dbReference>
<dbReference type="GO" id="GO:0043590">
    <property type="term" value="C:bacterial nucleoid"/>
    <property type="evidence" value="ECO:0007669"/>
    <property type="project" value="TreeGrafter"/>
</dbReference>
<evidence type="ECO:0000256" key="9">
    <source>
        <dbReference type="ARBA" id="ARBA00034617"/>
    </source>
</evidence>
<dbReference type="CDD" id="cd18018">
    <property type="entry name" value="DEXHc_RecQ4-like"/>
    <property type="match status" value="1"/>
</dbReference>
<keyword evidence="2" id="KW-0479">Metal-binding</keyword>
<dbReference type="GO" id="GO:0043138">
    <property type="term" value="F:3'-5' DNA helicase activity"/>
    <property type="evidence" value="ECO:0007669"/>
    <property type="project" value="UniProtKB-EC"/>
</dbReference>
<feature type="domain" description="Helicase ATP-binding" evidence="13">
    <location>
        <begin position="37"/>
        <end position="205"/>
    </location>
</feature>
<dbReference type="GO" id="GO:0030894">
    <property type="term" value="C:replisome"/>
    <property type="evidence" value="ECO:0007669"/>
    <property type="project" value="TreeGrafter"/>
</dbReference>
<dbReference type="GO" id="GO:0005737">
    <property type="term" value="C:cytoplasm"/>
    <property type="evidence" value="ECO:0007669"/>
    <property type="project" value="TreeGrafter"/>
</dbReference>
<dbReference type="NCBIfam" id="TIGR00614">
    <property type="entry name" value="recQ_fam"/>
    <property type="match status" value="1"/>
</dbReference>
<dbReference type="InterPro" id="IPR014001">
    <property type="entry name" value="Helicase_ATP-bd"/>
</dbReference>
<dbReference type="Gene3D" id="3.40.50.300">
    <property type="entry name" value="P-loop containing nucleotide triphosphate hydrolases"/>
    <property type="match status" value="2"/>
</dbReference>
<dbReference type="PROSITE" id="PS51192">
    <property type="entry name" value="HELICASE_ATP_BIND_1"/>
    <property type="match status" value="1"/>
</dbReference>
<dbReference type="PROSITE" id="PS51194">
    <property type="entry name" value="HELICASE_CTER"/>
    <property type="match status" value="1"/>
</dbReference>
<dbReference type="GO" id="GO:0005524">
    <property type="term" value="F:ATP binding"/>
    <property type="evidence" value="ECO:0007669"/>
    <property type="project" value="UniProtKB-KW"/>
</dbReference>
<evidence type="ECO:0000313" key="16">
    <source>
        <dbReference type="Proteomes" id="UP000196573"/>
    </source>
</evidence>
<dbReference type="RefSeq" id="WP_087111733.1">
    <property type="nucleotide sequence ID" value="NZ_CBCSCN010000007.1"/>
</dbReference>
<keyword evidence="5 15" id="KW-0347">Helicase</keyword>
<dbReference type="PANTHER" id="PTHR13710:SF105">
    <property type="entry name" value="ATP-DEPENDENT DNA HELICASE Q1"/>
    <property type="match status" value="1"/>
</dbReference>
<dbReference type="Pfam" id="PF00270">
    <property type="entry name" value="DEAD"/>
    <property type="match status" value="1"/>
</dbReference>
<dbReference type="PANTHER" id="PTHR13710">
    <property type="entry name" value="DNA HELICASE RECQ FAMILY MEMBER"/>
    <property type="match status" value="1"/>
</dbReference>
<evidence type="ECO:0000256" key="4">
    <source>
        <dbReference type="ARBA" id="ARBA00022801"/>
    </source>
</evidence>
<keyword evidence="8" id="KW-0413">Isomerase</keyword>
<dbReference type="EC" id="5.6.2.4" evidence="10"/>
<evidence type="ECO:0000259" key="14">
    <source>
        <dbReference type="PROSITE" id="PS51194"/>
    </source>
</evidence>
<dbReference type="InterPro" id="IPR027417">
    <property type="entry name" value="P-loop_NTPase"/>
</dbReference>
<name>A0A1X7APX5_9GAMM</name>
<dbReference type="GO" id="GO:0006310">
    <property type="term" value="P:DNA recombination"/>
    <property type="evidence" value="ECO:0007669"/>
    <property type="project" value="InterPro"/>
</dbReference>
<dbReference type="GO" id="GO:0009378">
    <property type="term" value="F:four-way junction helicase activity"/>
    <property type="evidence" value="ECO:0007669"/>
    <property type="project" value="TreeGrafter"/>
</dbReference>
<dbReference type="PROSITE" id="PS00690">
    <property type="entry name" value="DEAH_ATP_HELICASE"/>
    <property type="match status" value="1"/>
</dbReference>
<evidence type="ECO:0000256" key="7">
    <source>
        <dbReference type="ARBA" id="ARBA00023125"/>
    </source>
</evidence>
<dbReference type="InterPro" id="IPR004589">
    <property type="entry name" value="DNA_helicase_ATP-dep_RecQ"/>
</dbReference>
<keyword evidence="6" id="KW-0067">ATP-binding</keyword>
<evidence type="ECO:0000256" key="2">
    <source>
        <dbReference type="ARBA" id="ARBA00022723"/>
    </source>
</evidence>
<protein>
    <recommendedName>
        <fullName evidence="11">ATP-dependent DNA helicase RecQ</fullName>
        <ecNumber evidence="10">5.6.2.4</ecNumber>
    </recommendedName>
    <alternativeName>
        <fullName evidence="12">DNA 3'-5' helicase RecQ</fullName>
    </alternativeName>
</protein>
<organism evidence="15 16">
    <name type="scientific">Parendozoicomonas haliclonae</name>
    <dbReference type="NCBI Taxonomy" id="1960125"/>
    <lineage>
        <taxon>Bacteria</taxon>
        <taxon>Pseudomonadati</taxon>
        <taxon>Pseudomonadota</taxon>
        <taxon>Gammaproteobacteria</taxon>
        <taxon>Oceanospirillales</taxon>
        <taxon>Endozoicomonadaceae</taxon>
        <taxon>Parendozoicomonas</taxon>
    </lineage>
</organism>
<feature type="domain" description="Helicase C-terminal" evidence="14">
    <location>
        <begin position="231"/>
        <end position="375"/>
    </location>
</feature>
<dbReference type="InterPro" id="IPR032284">
    <property type="entry name" value="RecQ_Zn-bd"/>
</dbReference>
<proteinExistence type="inferred from homology"/>
<evidence type="ECO:0000259" key="13">
    <source>
        <dbReference type="PROSITE" id="PS51192"/>
    </source>
</evidence>
<reference evidence="15 16" key="1">
    <citation type="submission" date="2017-03" db="EMBL/GenBank/DDBJ databases">
        <authorList>
            <person name="Afonso C.L."/>
            <person name="Miller P.J."/>
            <person name="Scott M.A."/>
            <person name="Spackman E."/>
            <person name="Goraichik I."/>
            <person name="Dimitrov K.M."/>
            <person name="Suarez D.L."/>
            <person name="Swayne D.E."/>
        </authorList>
    </citation>
    <scope>NUCLEOTIDE SEQUENCE [LARGE SCALE GENOMIC DNA]</scope>
    <source>
        <strain evidence="15">SB41UT1</strain>
    </source>
</reference>
<gene>
    <name evidence="15" type="primary">recQ_2</name>
    <name evidence="15" type="ORF">EHSB41UT_03246</name>
</gene>
<dbReference type="InterPro" id="IPR036388">
    <property type="entry name" value="WH-like_DNA-bd_sf"/>
</dbReference>
<evidence type="ECO:0000313" key="15">
    <source>
        <dbReference type="EMBL" id="SMA49413.1"/>
    </source>
</evidence>
<evidence type="ECO:0000256" key="8">
    <source>
        <dbReference type="ARBA" id="ARBA00023235"/>
    </source>
</evidence>
<dbReference type="SUPFAM" id="SSF52540">
    <property type="entry name" value="P-loop containing nucleoside triphosphate hydrolases"/>
    <property type="match status" value="1"/>
</dbReference>
<sequence>MPPEVASVSTPSSDPLHQNLQAWFGFSQFRPGQEPVIRALTEGRSAAAIFPTGSGKSLCYQMAALQLPHLTLVVSPLLALMQDQLDYLHSRNIPAAAIDSGRSADDIRQTMQDAREGRLKILMVSVERLKNERFRQFLGNVNLSLLVIDEAHCISEWGHNFRPDYLKLPAYAREFAIPQVLLLTATATPKVISDMQSRFGIEDRDVICTGFYRNNLDLSVLSIMPEERDRELIQWLAPRRYQSSVVYVTQQKTAETLANTLRDNGINAVAYHAGMNSEERDAIQRSFMSGQHRCIVATIAFGMGIDKSDIRSVVHYDLPKSVENYSQEIGRAGRDGQPSQCLVLGNRDNIHVLENFVYGDTPSLDSIRLVLQAVREAGNHWEILLTPLSNTTDIRQLPLKTLLVYLELEGIIKPLYSYFAEYRLQYRLQPAELEQQFSGERQQFVRALLRSVRMARTWGTLDIDDFCRRYQGADRSRVIRALDYFQEQGWIVLESKQMTEVYGVLNNHFILNDLAARLHQLFVQKEQAEIQRIHDMIALFESEECLSHQLAEWFGDHNAPLHCGHCSACRGTSVAFPRRPLHPAPEQINIPALLAPLEERLGHPANTETRVRFLCGLPTPLLGKNRARSLPGWAALEQWPYQKVQAQVLGQFG</sequence>
<evidence type="ECO:0000256" key="10">
    <source>
        <dbReference type="ARBA" id="ARBA00034808"/>
    </source>
</evidence>
<dbReference type="SMART" id="SM00490">
    <property type="entry name" value="HELICc"/>
    <property type="match status" value="1"/>
</dbReference>
<dbReference type="InterPro" id="IPR001650">
    <property type="entry name" value="Helicase_C-like"/>
</dbReference>
<evidence type="ECO:0000256" key="3">
    <source>
        <dbReference type="ARBA" id="ARBA00022741"/>
    </source>
</evidence>
<dbReference type="Pfam" id="PF00271">
    <property type="entry name" value="Helicase_C"/>
    <property type="match status" value="1"/>
</dbReference>
<dbReference type="Pfam" id="PF16124">
    <property type="entry name" value="RecQ_Zn_bind"/>
    <property type="match status" value="1"/>
</dbReference>
<dbReference type="OrthoDB" id="9760034at2"/>
<dbReference type="Gene3D" id="1.10.10.10">
    <property type="entry name" value="Winged helix-like DNA-binding domain superfamily/Winged helix DNA-binding domain"/>
    <property type="match status" value="1"/>
</dbReference>
<dbReference type="GO" id="GO:0016787">
    <property type="term" value="F:hydrolase activity"/>
    <property type="evidence" value="ECO:0007669"/>
    <property type="project" value="UniProtKB-KW"/>
</dbReference>
<evidence type="ECO:0000256" key="12">
    <source>
        <dbReference type="ARBA" id="ARBA00044550"/>
    </source>
</evidence>
<dbReference type="SMART" id="SM00487">
    <property type="entry name" value="DEXDc"/>
    <property type="match status" value="1"/>
</dbReference>
<accession>A0A1X7APX5</accession>
<dbReference type="EMBL" id="FWPT01000007">
    <property type="protein sequence ID" value="SMA49413.1"/>
    <property type="molecule type" value="Genomic_DNA"/>
</dbReference>
<evidence type="ECO:0000256" key="5">
    <source>
        <dbReference type="ARBA" id="ARBA00022806"/>
    </source>
</evidence>
<dbReference type="GO" id="GO:0046872">
    <property type="term" value="F:metal ion binding"/>
    <property type="evidence" value="ECO:0007669"/>
    <property type="project" value="UniProtKB-KW"/>
</dbReference>
<keyword evidence="3" id="KW-0547">Nucleotide-binding</keyword>
<keyword evidence="16" id="KW-1185">Reference proteome</keyword>